<dbReference type="PaxDb" id="8022-A0A061ACU5"/>
<dbReference type="GO" id="GO:0050776">
    <property type="term" value="P:regulation of immune response"/>
    <property type="evidence" value="ECO:0007669"/>
    <property type="project" value="TreeGrafter"/>
</dbReference>
<keyword evidence="1" id="KW-0727">SH2 domain</keyword>
<feature type="region of interest" description="Disordered" evidence="2">
    <location>
        <begin position="1"/>
        <end position="55"/>
    </location>
</feature>
<name>A0A061ACU5_ONCMY</name>
<dbReference type="GO" id="GO:0005829">
    <property type="term" value="C:cytosol"/>
    <property type="evidence" value="ECO:0007669"/>
    <property type="project" value="TreeGrafter"/>
</dbReference>
<sequence length="127" mass="14084">MGLATHLQFPVQKEEEPEEEAVTTVVGSTEPVKCPPQLPPRNSKEIQGGDSRGSELACSSLGDTYLQRLQHIDMSNLPEEHQKSIEEYFHTSVSLDAEQVQSGNPSLPHLKKLTMGICKQLNRYAVL</sequence>
<accession>A0A061ACU5</accession>
<reference evidence="3" key="1">
    <citation type="journal article" date="2014" name="Nat. Commun.">
        <title>The rainbow trout genome provides novel insights into evolution after whole-genome duplication in vertebrates.</title>
        <authorList>
            <person name="Berthelot C."/>
            <person name="Brunet F."/>
            <person name="Chalopin D."/>
            <person name="Juanchich A."/>
            <person name="Bernard M."/>
            <person name="Noel B."/>
            <person name="Bento P."/>
            <person name="Da Silva C."/>
            <person name="Labadie K."/>
            <person name="Alberti A."/>
            <person name="Aury J.M."/>
            <person name="Louis A."/>
            <person name="Dehais P."/>
            <person name="Bardou P."/>
            <person name="Montfort J."/>
            <person name="Klopp C."/>
            <person name="Cabau C."/>
            <person name="Gaspin C."/>
            <person name="Thorgaard G.H."/>
            <person name="Boussaha M."/>
            <person name="Quillet E."/>
            <person name="Guyomard R."/>
            <person name="Galiana D."/>
            <person name="Bobe J."/>
            <person name="Volff J.N."/>
            <person name="Genet C."/>
            <person name="Wincker P."/>
            <person name="Jaillon O."/>
            <person name="Roest Crollius H."/>
            <person name="Guiguen Y."/>
        </authorList>
    </citation>
    <scope>NUCLEOTIDE SEQUENCE [LARGE SCALE GENOMIC DNA]</scope>
</reference>
<evidence type="ECO:0000313" key="4">
    <source>
        <dbReference type="Proteomes" id="UP000193380"/>
    </source>
</evidence>
<dbReference type="GO" id="GO:0009968">
    <property type="term" value="P:negative regulation of signal transduction"/>
    <property type="evidence" value="ECO:0007669"/>
    <property type="project" value="TreeGrafter"/>
</dbReference>
<dbReference type="AlphaFoldDB" id="A0A061ACU5"/>
<dbReference type="Proteomes" id="UP000193380">
    <property type="component" value="Unassembled WGS sequence"/>
</dbReference>
<proteinExistence type="predicted"/>
<dbReference type="STRING" id="8022.A0A061ACU5"/>
<protein>
    <submittedName>
        <fullName evidence="3">Uncharacterized protein</fullName>
    </submittedName>
</protein>
<dbReference type="EMBL" id="FR975882">
    <property type="protein sequence ID" value="CDR18296.1"/>
    <property type="molecule type" value="Genomic_DNA"/>
</dbReference>
<organism evidence="3 4">
    <name type="scientific">Oncorhynchus mykiss</name>
    <name type="common">Rainbow trout</name>
    <name type="synonym">Salmo gairdneri</name>
    <dbReference type="NCBI Taxonomy" id="8022"/>
    <lineage>
        <taxon>Eukaryota</taxon>
        <taxon>Metazoa</taxon>
        <taxon>Chordata</taxon>
        <taxon>Craniata</taxon>
        <taxon>Vertebrata</taxon>
        <taxon>Euteleostomi</taxon>
        <taxon>Actinopterygii</taxon>
        <taxon>Neopterygii</taxon>
        <taxon>Teleostei</taxon>
        <taxon>Protacanthopterygii</taxon>
        <taxon>Salmoniformes</taxon>
        <taxon>Salmonidae</taxon>
        <taxon>Salmoninae</taxon>
        <taxon>Oncorhynchus</taxon>
    </lineage>
</organism>
<dbReference type="GO" id="GO:0045779">
    <property type="term" value="P:negative regulation of bone resorption"/>
    <property type="evidence" value="ECO:0007669"/>
    <property type="project" value="TreeGrafter"/>
</dbReference>
<evidence type="ECO:0000256" key="2">
    <source>
        <dbReference type="SAM" id="MobiDB-lite"/>
    </source>
</evidence>
<gene>
    <name evidence="3" type="ORF">GSONMT00046257001</name>
</gene>
<dbReference type="GO" id="GO:0045659">
    <property type="term" value="P:negative regulation of neutrophil differentiation"/>
    <property type="evidence" value="ECO:0007669"/>
    <property type="project" value="TreeGrafter"/>
</dbReference>
<dbReference type="PANTHER" id="PTHR46051:SF3">
    <property type="entry name" value="PHOSPHATIDYLINOSITOL 3,4,5-TRISPHOSPHATE 5-PHOSPHATASE 1"/>
    <property type="match status" value="1"/>
</dbReference>
<dbReference type="GO" id="GO:0045579">
    <property type="term" value="P:positive regulation of B cell differentiation"/>
    <property type="evidence" value="ECO:0007669"/>
    <property type="project" value="TreeGrafter"/>
</dbReference>
<reference evidence="3" key="2">
    <citation type="submission" date="2014-03" db="EMBL/GenBank/DDBJ databases">
        <authorList>
            <person name="Genoscope - CEA"/>
        </authorList>
    </citation>
    <scope>NUCLEOTIDE SEQUENCE</scope>
</reference>
<evidence type="ECO:0000313" key="3">
    <source>
        <dbReference type="EMBL" id="CDR18296.1"/>
    </source>
</evidence>
<evidence type="ECO:0000256" key="1">
    <source>
        <dbReference type="ARBA" id="ARBA00022999"/>
    </source>
</evidence>
<dbReference type="PANTHER" id="PTHR46051">
    <property type="entry name" value="SH2 DOMAIN-CONTAINING PROTEIN"/>
    <property type="match status" value="1"/>
</dbReference>